<keyword evidence="7 12" id="KW-0489">Methyltransferase</keyword>
<reference evidence="15 16" key="1">
    <citation type="journal article" date="2015" name="Genome Announc.">
        <title>Expanding the biotechnology potential of lactobacilli through comparative genomics of 213 strains and associated genera.</title>
        <authorList>
            <person name="Sun Z."/>
            <person name="Harris H.M."/>
            <person name="McCann A."/>
            <person name="Guo C."/>
            <person name="Argimon S."/>
            <person name="Zhang W."/>
            <person name="Yang X."/>
            <person name="Jeffery I.B."/>
            <person name="Cooney J.C."/>
            <person name="Kagawa T.F."/>
            <person name="Liu W."/>
            <person name="Song Y."/>
            <person name="Salvetti E."/>
            <person name="Wrobel A."/>
            <person name="Rasinkangas P."/>
            <person name="Parkhill J."/>
            <person name="Rea M.C."/>
            <person name="O'Sullivan O."/>
            <person name="Ritari J."/>
            <person name="Douillard F.P."/>
            <person name="Paul Ross R."/>
            <person name="Yang R."/>
            <person name="Briner A.E."/>
            <person name="Felis G.E."/>
            <person name="de Vos W.M."/>
            <person name="Barrangou R."/>
            <person name="Klaenhammer T.R."/>
            <person name="Caufield P.W."/>
            <person name="Cui Y."/>
            <person name="Zhang H."/>
            <person name="O'Toole P.W."/>
        </authorList>
    </citation>
    <scope>NUCLEOTIDE SEQUENCE [LARGE SCALE GENOMIC DNA]</scope>
    <source>
        <strain evidence="15 16">DSM 20509</strain>
    </source>
</reference>
<keyword evidence="5 12" id="KW-0963">Cytoplasm</keyword>
<dbReference type="NCBIfam" id="NF008691">
    <property type="entry name" value="PRK11713.1-4"/>
    <property type="match status" value="1"/>
</dbReference>
<evidence type="ECO:0000256" key="1">
    <source>
        <dbReference type="ARBA" id="ARBA00004496"/>
    </source>
</evidence>
<comment type="function">
    <text evidence="10 12">Specifically methylates the N3 position of the uracil ring of uridine 1498 (m3U1498) in 16S rRNA. Acts on the fully assembled 30S ribosomal subunit.</text>
</comment>
<dbReference type="PANTHER" id="PTHR30027">
    <property type="entry name" value="RIBOSOMAL RNA SMALL SUBUNIT METHYLTRANSFERASE E"/>
    <property type="match status" value="1"/>
</dbReference>
<proteinExistence type="inferred from homology"/>
<feature type="domain" description="Ribosomal RNA small subunit methyltransferase E PUA-like" evidence="14">
    <location>
        <begin position="16"/>
        <end position="62"/>
    </location>
</feature>
<dbReference type="SUPFAM" id="SSF75217">
    <property type="entry name" value="alpha/beta knot"/>
    <property type="match status" value="1"/>
</dbReference>
<protein>
    <recommendedName>
        <fullName evidence="4 12">Ribosomal RNA small subunit methyltransferase E</fullName>
        <ecNumber evidence="3 12">2.1.1.193</ecNumber>
    </recommendedName>
</protein>
<evidence type="ECO:0000256" key="12">
    <source>
        <dbReference type="PIRNR" id="PIRNR015601"/>
    </source>
</evidence>
<sequence length="245" mass="27141">MQRYFTNQEIKTEYKLDATTYHHAVVVLRMKVGSQFELVDAKQTVYLMELSELANKEAKAKVISKLDSQVELPLAISIACGLSKGDKAEWIVQKGTELGASEFIFFKGDYSVAKWDQKKAKKKVDRLQKIAQGAAEQSHRTKIPTVRYVESLKELTTFEGAKFLAYEEAAKQGETKALVKLTRELRTKAQPLLAVFGPEGGISPAEVTLAKQAGFVLGGLGPRILRAETAPLYLLASLSYALELE</sequence>
<dbReference type="NCBIfam" id="TIGR00046">
    <property type="entry name" value="RsmE family RNA methyltransferase"/>
    <property type="match status" value="1"/>
</dbReference>
<dbReference type="InterPro" id="IPR046887">
    <property type="entry name" value="RsmE_PUA-like"/>
</dbReference>
<dbReference type="InterPro" id="IPR015947">
    <property type="entry name" value="PUA-like_sf"/>
</dbReference>
<dbReference type="Proteomes" id="UP000051008">
    <property type="component" value="Unassembled WGS sequence"/>
</dbReference>
<evidence type="ECO:0000256" key="2">
    <source>
        <dbReference type="ARBA" id="ARBA00005528"/>
    </source>
</evidence>
<keyword evidence="8 12" id="KW-0808">Transferase</keyword>
<dbReference type="InterPro" id="IPR006700">
    <property type="entry name" value="RsmE"/>
</dbReference>
<dbReference type="EC" id="2.1.1.193" evidence="3 12"/>
<evidence type="ECO:0000313" key="16">
    <source>
        <dbReference type="Proteomes" id="UP000051008"/>
    </source>
</evidence>
<evidence type="ECO:0000259" key="13">
    <source>
        <dbReference type="Pfam" id="PF04452"/>
    </source>
</evidence>
<evidence type="ECO:0000256" key="6">
    <source>
        <dbReference type="ARBA" id="ARBA00022552"/>
    </source>
</evidence>
<evidence type="ECO:0000256" key="8">
    <source>
        <dbReference type="ARBA" id="ARBA00022679"/>
    </source>
</evidence>
<accession>A0A0R2AFF0</accession>
<evidence type="ECO:0000256" key="4">
    <source>
        <dbReference type="ARBA" id="ARBA00013673"/>
    </source>
</evidence>
<comment type="subcellular location">
    <subcellularLocation>
        <location evidence="1 12">Cytoplasm</location>
    </subcellularLocation>
</comment>
<comment type="catalytic activity">
    <reaction evidence="11 12">
        <text>uridine(1498) in 16S rRNA + S-adenosyl-L-methionine = N(3)-methyluridine(1498) in 16S rRNA + S-adenosyl-L-homocysteine + H(+)</text>
        <dbReference type="Rhea" id="RHEA:42920"/>
        <dbReference type="Rhea" id="RHEA-COMP:10283"/>
        <dbReference type="Rhea" id="RHEA-COMP:10284"/>
        <dbReference type="ChEBI" id="CHEBI:15378"/>
        <dbReference type="ChEBI" id="CHEBI:57856"/>
        <dbReference type="ChEBI" id="CHEBI:59789"/>
        <dbReference type="ChEBI" id="CHEBI:65315"/>
        <dbReference type="ChEBI" id="CHEBI:74502"/>
        <dbReference type="EC" id="2.1.1.193"/>
    </reaction>
</comment>
<dbReference type="GO" id="GO:0070475">
    <property type="term" value="P:rRNA base methylation"/>
    <property type="evidence" value="ECO:0007669"/>
    <property type="project" value="TreeGrafter"/>
</dbReference>
<evidence type="ECO:0000256" key="5">
    <source>
        <dbReference type="ARBA" id="ARBA00022490"/>
    </source>
</evidence>
<gene>
    <name evidence="15" type="ORF">FC14_GL001053</name>
</gene>
<dbReference type="Gene3D" id="3.40.1280.10">
    <property type="match status" value="1"/>
</dbReference>
<evidence type="ECO:0000256" key="7">
    <source>
        <dbReference type="ARBA" id="ARBA00022603"/>
    </source>
</evidence>
<name>A0A0R2AFF0_9LACO</name>
<dbReference type="InterPro" id="IPR029026">
    <property type="entry name" value="tRNA_m1G_MTases_N"/>
</dbReference>
<dbReference type="PANTHER" id="PTHR30027:SF3">
    <property type="entry name" value="16S RRNA (URACIL(1498)-N(3))-METHYLTRANSFERASE"/>
    <property type="match status" value="1"/>
</dbReference>
<dbReference type="Pfam" id="PF20260">
    <property type="entry name" value="PUA_4"/>
    <property type="match status" value="1"/>
</dbReference>
<dbReference type="GO" id="GO:0005737">
    <property type="term" value="C:cytoplasm"/>
    <property type="evidence" value="ECO:0007669"/>
    <property type="project" value="UniProtKB-SubCell"/>
</dbReference>
<comment type="caution">
    <text evidence="15">The sequence shown here is derived from an EMBL/GenBank/DDBJ whole genome shotgun (WGS) entry which is preliminary data.</text>
</comment>
<keyword evidence="6 12" id="KW-0698">rRNA processing</keyword>
<evidence type="ECO:0000256" key="9">
    <source>
        <dbReference type="ARBA" id="ARBA00022691"/>
    </source>
</evidence>
<keyword evidence="16" id="KW-1185">Reference proteome</keyword>
<dbReference type="Pfam" id="PF04452">
    <property type="entry name" value="Methyltrans_RNA"/>
    <property type="match status" value="1"/>
</dbReference>
<evidence type="ECO:0000256" key="11">
    <source>
        <dbReference type="ARBA" id="ARBA00047944"/>
    </source>
</evidence>
<feature type="domain" description="Ribosomal RNA small subunit methyltransferase E methyltransferase" evidence="13">
    <location>
        <begin position="71"/>
        <end position="238"/>
    </location>
</feature>
<organism evidence="15 16">
    <name type="scientific">Ligilactobacillus agilis DSM 20509</name>
    <dbReference type="NCBI Taxonomy" id="1423718"/>
    <lineage>
        <taxon>Bacteria</taxon>
        <taxon>Bacillati</taxon>
        <taxon>Bacillota</taxon>
        <taxon>Bacilli</taxon>
        <taxon>Lactobacillales</taxon>
        <taxon>Lactobacillaceae</taxon>
        <taxon>Ligilactobacillus</taxon>
    </lineage>
</organism>
<dbReference type="SUPFAM" id="SSF88697">
    <property type="entry name" value="PUA domain-like"/>
    <property type="match status" value="1"/>
</dbReference>
<dbReference type="GO" id="GO:0070042">
    <property type="term" value="F:rRNA (uridine-N3-)-methyltransferase activity"/>
    <property type="evidence" value="ECO:0007669"/>
    <property type="project" value="TreeGrafter"/>
</dbReference>
<evidence type="ECO:0000256" key="3">
    <source>
        <dbReference type="ARBA" id="ARBA00012328"/>
    </source>
</evidence>
<comment type="similarity">
    <text evidence="2 12">Belongs to the RNA methyltransferase RsmE family.</text>
</comment>
<dbReference type="PIRSF" id="PIRSF015601">
    <property type="entry name" value="MTase_slr0722"/>
    <property type="match status" value="1"/>
</dbReference>
<evidence type="ECO:0000259" key="14">
    <source>
        <dbReference type="Pfam" id="PF20260"/>
    </source>
</evidence>
<evidence type="ECO:0000256" key="10">
    <source>
        <dbReference type="ARBA" id="ARBA00025699"/>
    </source>
</evidence>
<dbReference type="RefSeq" id="WP_056977611.1">
    <property type="nucleotide sequence ID" value="NZ_AYYP01000071.1"/>
</dbReference>
<dbReference type="CDD" id="cd18084">
    <property type="entry name" value="RsmE-like"/>
    <property type="match status" value="1"/>
</dbReference>
<dbReference type="PATRIC" id="fig|1423718.3.peg.1103"/>
<dbReference type="InterPro" id="IPR029028">
    <property type="entry name" value="Alpha/beta_knot_MTases"/>
</dbReference>
<dbReference type="AlphaFoldDB" id="A0A0R2AFF0"/>
<dbReference type="OrthoDB" id="9815641at2"/>
<evidence type="ECO:0000313" key="15">
    <source>
        <dbReference type="EMBL" id="KRM63067.1"/>
    </source>
</evidence>
<dbReference type="EMBL" id="AYYP01000071">
    <property type="protein sequence ID" value="KRM63067.1"/>
    <property type="molecule type" value="Genomic_DNA"/>
</dbReference>
<dbReference type="InterPro" id="IPR046886">
    <property type="entry name" value="RsmE_MTase_dom"/>
</dbReference>
<keyword evidence="9 12" id="KW-0949">S-adenosyl-L-methionine</keyword>